<dbReference type="EMBL" id="CP003588">
    <property type="protein sequence ID" value="AFK68512.1"/>
    <property type="molecule type" value="Genomic_DNA"/>
</dbReference>
<dbReference type="KEGG" id="ppi:YSA_03213"/>
<dbReference type="SUPFAM" id="SSF51726">
    <property type="entry name" value="UROD/MetE-like"/>
    <property type="match status" value="1"/>
</dbReference>
<keyword evidence="2" id="KW-0808">Transferase</keyword>
<dbReference type="PATRIC" id="fig|231023.4.peg.1564"/>
<proteinExistence type="predicted"/>
<dbReference type="PANTHER" id="PTHR30519">
    <property type="entry name" value="5-METHYLTETRAHYDROPTEROYLTRIGLUTAMATE--HOMOCYSTEINE METHYLTRANSFERASE"/>
    <property type="match status" value="1"/>
</dbReference>
<dbReference type="GO" id="GO:0003871">
    <property type="term" value="F:5-methyltetrahydropteroyltriglutamate-homocysteine S-methyltransferase activity"/>
    <property type="evidence" value="ECO:0007669"/>
    <property type="project" value="InterPro"/>
</dbReference>
<accession>I3USP1</accession>
<evidence type="ECO:0000259" key="1">
    <source>
        <dbReference type="Pfam" id="PF08267"/>
    </source>
</evidence>
<dbReference type="Gene3D" id="3.20.20.210">
    <property type="match status" value="1"/>
</dbReference>
<feature type="domain" description="Cobalamin-independent methionine synthase MetE N-terminal" evidence="1">
    <location>
        <begin position="56"/>
        <end position="238"/>
    </location>
</feature>
<keyword evidence="2" id="KW-0489">Methyltransferase</keyword>
<dbReference type="GO" id="GO:0008270">
    <property type="term" value="F:zinc ion binding"/>
    <property type="evidence" value="ECO:0007669"/>
    <property type="project" value="InterPro"/>
</dbReference>
<dbReference type="Pfam" id="PF08267">
    <property type="entry name" value="Meth_synt_1"/>
    <property type="match status" value="1"/>
</dbReference>
<evidence type="ECO:0000313" key="3">
    <source>
        <dbReference type="Proteomes" id="UP000005268"/>
    </source>
</evidence>
<dbReference type="Proteomes" id="UP000005268">
    <property type="component" value="Chromosome"/>
</dbReference>
<dbReference type="AlphaFoldDB" id="I3USP1"/>
<evidence type="ECO:0000313" key="2">
    <source>
        <dbReference type="EMBL" id="AFK68512.1"/>
    </source>
</evidence>
<name>I3USP1_PSEPU</name>
<sequence length="280" mass="31038">MLKGQDMALAHNLGFPHIGRDRELRARHWQVQKDAGIELVPVGDFAWDSHVLSTGDQPFVLNWEPLFEEVEHAKALGLAVKPVVIGPLTYLWQGQTVGGDVDKLELLDRLLPVYDQLLNRLADHGVEWVQIDEPILAQDLPQDWKNAYERVYNILQRAPLKKLIATYFGGLEGNLGLAANLPVDGLHVDLVQAPEQYQTILDRLPAYKVLSLGLVDGRNASPCDLGKTLGLLHEAHERLGERLWLAPACSLLESPVDLAVQKCQEVAVLAASLEQDRVAA</sequence>
<protein>
    <submittedName>
        <fullName evidence="2">5-methyltetrahydropteroyltriglutamate--homocysteine S-methyltransferase</fullName>
    </submittedName>
</protein>
<dbReference type="InterPro" id="IPR013215">
    <property type="entry name" value="Cbl-indep_Met_Synth_N"/>
</dbReference>
<dbReference type="InterPro" id="IPR038071">
    <property type="entry name" value="UROD/MetE-like_sf"/>
</dbReference>
<gene>
    <name evidence="2" type="ORF">YSA_03213</name>
</gene>
<reference evidence="2 3" key="1">
    <citation type="journal article" date="2012" name="J. Bacteriol.">
        <title>Complete Genome Sequence of the Naphthalene-Degrading Pseudomonas putida Strain ND6.</title>
        <authorList>
            <person name="Li S."/>
            <person name="Zhao H."/>
            <person name="Li Y."/>
            <person name="Niu S."/>
            <person name="Cai B."/>
        </authorList>
    </citation>
    <scope>NUCLEOTIDE SEQUENCE [LARGE SCALE GENOMIC DNA]</scope>
    <source>
        <strain evidence="2 3">ND6</strain>
    </source>
</reference>
<dbReference type="GO" id="GO:0008652">
    <property type="term" value="P:amino acid biosynthetic process"/>
    <property type="evidence" value="ECO:0007669"/>
    <property type="project" value="InterPro"/>
</dbReference>
<dbReference type="GO" id="GO:0032259">
    <property type="term" value="P:methylation"/>
    <property type="evidence" value="ECO:0007669"/>
    <property type="project" value="UniProtKB-KW"/>
</dbReference>
<organism evidence="2 3">
    <name type="scientific">Pseudomonas putida ND6</name>
    <dbReference type="NCBI Taxonomy" id="231023"/>
    <lineage>
        <taxon>Bacteria</taxon>
        <taxon>Pseudomonadati</taxon>
        <taxon>Pseudomonadota</taxon>
        <taxon>Gammaproteobacteria</taxon>
        <taxon>Pseudomonadales</taxon>
        <taxon>Pseudomonadaceae</taxon>
        <taxon>Pseudomonas</taxon>
    </lineage>
</organism>
<dbReference type="HOGENOM" id="CLU_013175_2_0_6"/>